<dbReference type="EMBL" id="JAFCMP010000085">
    <property type="protein sequence ID" value="KAG5187674.1"/>
    <property type="molecule type" value="Genomic_DNA"/>
</dbReference>
<gene>
    <name evidence="2" type="ORF">JKP88DRAFT_306725</name>
</gene>
<feature type="non-terminal residue" evidence="2">
    <location>
        <position position="1"/>
    </location>
</feature>
<dbReference type="GO" id="GO:0003950">
    <property type="term" value="F:NAD+ poly-ADP-ribosyltransferase activity"/>
    <property type="evidence" value="ECO:0007669"/>
    <property type="project" value="InterPro"/>
</dbReference>
<name>A0A836CJE6_9STRA</name>
<dbReference type="AlphaFoldDB" id="A0A836CJE6"/>
<protein>
    <recommendedName>
        <fullName evidence="1">PARP catalytic domain-containing protein</fullName>
    </recommendedName>
</protein>
<keyword evidence="3" id="KW-1185">Reference proteome</keyword>
<accession>A0A836CJE6</accession>
<sequence length="136" mass="14501">VPSQVDVYESEITRQKYAAARGALAFDGKDTHELWVFHGTAPENVPRIMCGGFRIGGVDVGVTNGTALGLGVYAATGPDTPIHYSFDDAAERQAVILARALPGEVGAASHQGDSWRGGRDWWVFADSAQLVPVYVV</sequence>
<dbReference type="Pfam" id="PF00644">
    <property type="entry name" value="PARP"/>
    <property type="match status" value="1"/>
</dbReference>
<evidence type="ECO:0000313" key="2">
    <source>
        <dbReference type="EMBL" id="KAG5187674.1"/>
    </source>
</evidence>
<feature type="domain" description="PARP catalytic" evidence="1">
    <location>
        <begin position="31"/>
        <end position="104"/>
    </location>
</feature>
<dbReference type="InterPro" id="IPR012317">
    <property type="entry name" value="Poly(ADP-ribose)pol_cat_dom"/>
</dbReference>
<dbReference type="Gene3D" id="3.90.228.10">
    <property type="match status" value="1"/>
</dbReference>
<dbReference type="OrthoDB" id="10256774at2759"/>
<evidence type="ECO:0000313" key="3">
    <source>
        <dbReference type="Proteomes" id="UP000664859"/>
    </source>
</evidence>
<evidence type="ECO:0000259" key="1">
    <source>
        <dbReference type="Pfam" id="PF00644"/>
    </source>
</evidence>
<proteinExistence type="predicted"/>
<dbReference type="Proteomes" id="UP000664859">
    <property type="component" value="Unassembled WGS sequence"/>
</dbReference>
<organism evidence="2 3">
    <name type="scientific">Tribonema minus</name>
    <dbReference type="NCBI Taxonomy" id="303371"/>
    <lineage>
        <taxon>Eukaryota</taxon>
        <taxon>Sar</taxon>
        <taxon>Stramenopiles</taxon>
        <taxon>Ochrophyta</taxon>
        <taxon>PX clade</taxon>
        <taxon>Xanthophyceae</taxon>
        <taxon>Tribonematales</taxon>
        <taxon>Tribonemataceae</taxon>
        <taxon>Tribonema</taxon>
    </lineage>
</organism>
<dbReference type="SUPFAM" id="SSF56399">
    <property type="entry name" value="ADP-ribosylation"/>
    <property type="match status" value="1"/>
</dbReference>
<comment type="caution">
    <text evidence="2">The sequence shown here is derived from an EMBL/GenBank/DDBJ whole genome shotgun (WGS) entry which is preliminary data.</text>
</comment>
<reference evidence="2" key="1">
    <citation type="submission" date="2021-02" db="EMBL/GenBank/DDBJ databases">
        <title>First Annotated Genome of the Yellow-green Alga Tribonema minus.</title>
        <authorList>
            <person name="Mahan K.M."/>
        </authorList>
    </citation>
    <scope>NUCLEOTIDE SEQUENCE</scope>
    <source>
        <strain evidence="2">UTEX B ZZ1240</strain>
    </source>
</reference>
<feature type="non-terminal residue" evidence="2">
    <location>
        <position position="136"/>
    </location>
</feature>